<dbReference type="EMBL" id="VDEP01000113">
    <property type="protein sequence ID" value="KAA1130076.1"/>
    <property type="molecule type" value="Genomic_DNA"/>
</dbReference>
<evidence type="ECO:0000313" key="3">
    <source>
        <dbReference type="EMBL" id="KAA1130076.1"/>
    </source>
</evidence>
<evidence type="ECO:0000313" key="4">
    <source>
        <dbReference type="EMBL" id="KAA1130089.1"/>
    </source>
</evidence>
<name>A0A5B0RVR8_PUCGR</name>
<gene>
    <name evidence="3" type="ORF">PGTUg99_007521</name>
    <name evidence="4" type="ORF">PGTUg99_009444</name>
    <name evidence="2" type="ORF">PGTUg99_037150</name>
</gene>
<sequence length="415" mass="47196">MGLLVHWIEHKYHQAARRKEESTIKLDSLSKLINPFVSPRATYDLRFFEEQWNHQRQFQLTHSDADRERQERLAMFLDREASLNRLRAQLNQMTATNSGSYDDIVQSLVEIASSAEQQRGFASELPGEYNVLIGQDERQPLYRGTHIGTTLSTRIIAAIDRRKGPIETAIRKYNGYRADYLALLLPNETQPDIPEMTYWVFVNLSLDDAFWQDVYLYHSRAPWAVNSDVRSGIHAMLISQRADEEFALVRHEFLSAISWAVNHHAALKAKITVIDRFISELSEDDDEDMESEDSAAGVLTSISLGDCGNSVKAELLLSILNSYLTKHEALMRSWSTDVESLWKQLHGNGPQAHEWFRIISTLKSADQSETAPPVEVGGRAEEVIDANEGVDDEEGEEVEASDLINHIHINPQSHE</sequence>
<protein>
    <submittedName>
        <fullName evidence="3">Uncharacterized protein</fullName>
    </submittedName>
</protein>
<feature type="compositionally biased region" description="Acidic residues" evidence="1">
    <location>
        <begin position="383"/>
        <end position="400"/>
    </location>
</feature>
<dbReference type="Proteomes" id="UP000325313">
    <property type="component" value="Unassembled WGS sequence"/>
</dbReference>
<evidence type="ECO:0000313" key="2">
    <source>
        <dbReference type="EMBL" id="KAA1127480.1"/>
    </source>
</evidence>
<proteinExistence type="predicted"/>
<evidence type="ECO:0000313" key="5">
    <source>
        <dbReference type="Proteomes" id="UP000325313"/>
    </source>
</evidence>
<dbReference type="AlphaFoldDB" id="A0A5B0RVR8"/>
<dbReference type="PANTHER" id="PTHR33096">
    <property type="entry name" value="CXC2 DOMAIN-CONTAINING PROTEIN"/>
    <property type="match status" value="1"/>
</dbReference>
<dbReference type="EMBL" id="VDEP01000113">
    <property type="protein sequence ID" value="KAA1130089.1"/>
    <property type="molecule type" value="Genomic_DNA"/>
</dbReference>
<accession>A0A5B0RVR8</accession>
<reference evidence="3 5" key="1">
    <citation type="submission" date="2019-05" db="EMBL/GenBank/DDBJ databases">
        <title>Emergence of the Ug99 lineage of the wheat stem rust pathogen through somatic hybridization.</title>
        <authorList>
            <person name="Li F."/>
            <person name="Upadhyaya N.M."/>
            <person name="Sperschneider J."/>
            <person name="Matny O."/>
            <person name="Nguyen-Phuc H."/>
            <person name="Mago R."/>
            <person name="Raley C."/>
            <person name="Miller M.E."/>
            <person name="Silverstein K.A.T."/>
            <person name="Henningsen E."/>
            <person name="Hirsch C.D."/>
            <person name="Visser B."/>
            <person name="Pretorius Z.A."/>
            <person name="Steffenson B.J."/>
            <person name="Schwessinger B."/>
            <person name="Dodds P.N."/>
            <person name="Figueroa M."/>
        </authorList>
    </citation>
    <scope>NUCLEOTIDE SEQUENCE [LARGE SCALE GENOMIC DNA]</scope>
    <source>
        <strain evidence="3 5">Ug99</strain>
    </source>
</reference>
<dbReference type="PANTHER" id="PTHR33096:SF1">
    <property type="entry name" value="CXC1-LIKE CYSTEINE CLUSTER ASSOCIATED WITH KDZ TRANSPOSASES DOMAIN-CONTAINING PROTEIN"/>
    <property type="match status" value="1"/>
</dbReference>
<evidence type="ECO:0000256" key="1">
    <source>
        <dbReference type="SAM" id="MobiDB-lite"/>
    </source>
</evidence>
<dbReference type="EMBL" id="VDEP01000169">
    <property type="protein sequence ID" value="KAA1127480.1"/>
    <property type="molecule type" value="Genomic_DNA"/>
</dbReference>
<organism evidence="3 5">
    <name type="scientific">Puccinia graminis f. sp. tritici</name>
    <dbReference type="NCBI Taxonomy" id="56615"/>
    <lineage>
        <taxon>Eukaryota</taxon>
        <taxon>Fungi</taxon>
        <taxon>Dikarya</taxon>
        <taxon>Basidiomycota</taxon>
        <taxon>Pucciniomycotina</taxon>
        <taxon>Pucciniomycetes</taxon>
        <taxon>Pucciniales</taxon>
        <taxon>Pucciniaceae</taxon>
        <taxon>Puccinia</taxon>
    </lineage>
</organism>
<feature type="region of interest" description="Disordered" evidence="1">
    <location>
        <begin position="366"/>
        <end position="415"/>
    </location>
</feature>
<comment type="caution">
    <text evidence="3">The sequence shown here is derived from an EMBL/GenBank/DDBJ whole genome shotgun (WGS) entry which is preliminary data.</text>
</comment>